<dbReference type="InterPro" id="IPR020578">
    <property type="entry name" value="Aminotrans_V_PyrdxlP_BS"/>
</dbReference>
<comment type="cofactor">
    <cofactor evidence="1 7">
        <name>pyridoxal 5'-phosphate</name>
        <dbReference type="ChEBI" id="CHEBI:597326"/>
    </cofactor>
</comment>
<keyword evidence="5" id="KW-0663">Pyridoxal phosphate</keyword>
<dbReference type="STRING" id="1408416.GCA_000702765_01286"/>
<comment type="catalytic activity">
    <reaction evidence="6">
        <text>(sulfur carrier)-H + L-cysteine = (sulfur carrier)-SH + L-alanine</text>
        <dbReference type="Rhea" id="RHEA:43892"/>
        <dbReference type="Rhea" id="RHEA-COMP:14737"/>
        <dbReference type="Rhea" id="RHEA-COMP:14739"/>
        <dbReference type="ChEBI" id="CHEBI:29917"/>
        <dbReference type="ChEBI" id="CHEBI:35235"/>
        <dbReference type="ChEBI" id="CHEBI:57972"/>
        <dbReference type="ChEBI" id="CHEBI:64428"/>
        <dbReference type="EC" id="2.8.1.7"/>
    </reaction>
</comment>
<accession>A0A449BL27</accession>
<dbReference type="InterPro" id="IPR016454">
    <property type="entry name" value="Cysteine_dSase"/>
</dbReference>
<dbReference type="PIRSF" id="PIRSF005572">
    <property type="entry name" value="NifS"/>
    <property type="match status" value="1"/>
</dbReference>
<dbReference type="InterPro" id="IPR015422">
    <property type="entry name" value="PyrdxlP-dep_Trfase_small"/>
</dbReference>
<dbReference type="Proteomes" id="UP000290909">
    <property type="component" value="Chromosome"/>
</dbReference>
<name>A0A449BL27_9MOLU</name>
<keyword evidence="4 9" id="KW-0808">Transferase</keyword>
<evidence type="ECO:0000256" key="5">
    <source>
        <dbReference type="ARBA" id="ARBA00022898"/>
    </source>
</evidence>
<evidence type="ECO:0000256" key="7">
    <source>
        <dbReference type="RuleBase" id="RU004504"/>
    </source>
</evidence>
<reference evidence="9 10" key="1">
    <citation type="submission" date="2019-01" db="EMBL/GenBank/DDBJ databases">
        <authorList>
            <consortium name="Pathogen Informatics"/>
        </authorList>
    </citation>
    <scope>NUCLEOTIDE SEQUENCE [LARGE SCALE GENOMIC DNA]</scope>
    <source>
        <strain evidence="9 10">NCTC10172</strain>
    </source>
</reference>
<comment type="similarity">
    <text evidence="2">Belongs to the class-V pyridoxal-phosphate-dependent aminotransferase family. Csd subfamily.</text>
</comment>
<dbReference type="Gene3D" id="3.90.1150.10">
    <property type="entry name" value="Aspartate Aminotransferase, domain 1"/>
    <property type="match status" value="1"/>
</dbReference>
<dbReference type="Gene3D" id="3.40.640.10">
    <property type="entry name" value="Type I PLP-dependent aspartate aminotransferase-like (Major domain)"/>
    <property type="match status" value="1"/>
</dbReference>
<evidence type="ECO:0000313" key="9">
    <source>
        <dbReference type="EMBL" id="VEU83176.1"/>
    </source>
</evidence>
<dbReference type="InterPro" id="IPR015424">
    <property type="entry name" value="PyrdxlP-dep_Trfase"/>
</dbReference>
<protein>
    <recommendedName>
        <fullName evidence="3">cysteine desulfurase</fullName>
        <ecNumber evidence="3">2.8.1.7</ecNumber>
    </recommendedName>
</protein>
<sequence length="403" mass="45333">MNVDRIKKQFPIFKKHPEIHFFDSAASSLKHKDAIKSLSDYLAYNGTNVHRGVYKLAAEATDLYEGARAKVADFIHADVSEIVFTKSTTHAINMLAYAIQDLINEGDEIVISELEHHSNLLPWLNLAEKKKAVVKFIPLEKGSITISNFKKVLSKKTKLVVTHHISNVFGYVAPIKKMIELAHKVGAYVFVDCAQSASQVEIDAKKLDIDFLAFSGHKMYGPNGIGVLYGKKNLLEMINPAEFGGEMVDKVHLDKESTYKAVPYKFESGTPPIAEAIGLASAIDFIKKGNRKAKYQYTLNLRNYILENLKDEKGITIYNKDFDTNLITLNIDGVHPHDVASFLDSMEVCVRAGHHCNQLTMRYLEQNATIRASVGIYNTIEDCDVLIKALKETRDFFIGFWKE</sequence>
<dbReference type="InterPro" id="IPR000192">
    <property type="entry name" value="Aminotrans_V_dom"/>
</dbReference>
<evidence type="ECO:0000256" key="6">
    <source>
        <dbReference type="ARBA" id="ARBA00050776"/>
    </source>
</evidence>
<keyword evidence="10" id="KW-1185">Reference proteome</keyword>
<evidence type="ECO:0000259" key="8">
    <source>
        <dbReference type="Pfam" id="PF00266"/>
    </source>
</evidence>
<dbReference type="AlphaFoldDB" id="A0A449BL27"/>
<dbReference type="PANTHER" id="PTHR43586">
    <property type="entry name" value="CYSTEINE DESULFURASE"/>
    <property type="match status" value="1"/>
</dbReference>
<evidence type="ECO:0000256" key="3">
    <source>
        <dbReference type="ARBA" id="ARBA00012239"/>
    </source>
</evidence>
<dbReference type="EC" id="2.8.1.7" evidence="3"/>
<dbReference type="InterPro" id="IPR010970">
    <property type="entry name" value="Cys_dSase_SufS"/>
</dbReference>
<dbReference type="GO" id="GO:0006534">
    <property type="term" value="P:cysteine metabolic process"/>
    <property type="evidence" value="ECO:0007669"/>
    <property type="project" value="InterPro"/>
</dbReference>
<evidence type="ECO:0000256" key="1">
    <source>
        <dbReference type="ARBA" id="ARBA00001933"/>
    </source>
</evidence>
<proteinExistence type="inferred from homology"/>
<dbReference type="CDD" id="cd06453">
    <property type="entry name" value="SufS_like"/>
    <property type="match status" value="1"/>
</dbReference>
<dbReference type="PANTHER" id="PTHR43586:SF8">
    <property type="entry name" value="CYSTEINE DESULFURASE 1, CHLOROPLASTIC"/>
    <property type="match status" value="1"/>
</dbReference>
<dbReference type="InterPro" id="IPR015421">
    <property type="entry name" value="PyrdxlP-dep_Trfase_major"/>
</dbReference>
<organism evidence="9 10">
    <name type="scientific">Acholeplasma hippikon</name>
    <dbReference type="NCBI Taxonomy" id="264636"/>
    <lineage>
        <taxon>Bacteria</taxon>
        <taxon>Bacillati</taxon>
        <taxon>Mycoplasmatota</taxon>
        <taxon>Mollicutes</taxon>
        <taxon>Acholeplasmatales</taxon>
        <taxon>Acholeplasmataceae</taxon>
        <taxon>Acholeplasma</taxon>
    </lineage>
</organism>
<gene>
    <name evidence="9" type="primary">csd</name>
    <name evidence="9" type="ORF">NCTC10172_01233</name>
</gene>
<dbReference type="PROSITE" id="PS00595">
    <property type="entry name" value="AA_TRANSFER_CLASS_5"/>
    <property type="match status" value="1"/>
</dbReference>
<dbReference type="GO" id="GO:0030170">
    <property type="term" value="F:pyridoxal phosphate binding"/>
    <property type="evidence" value="ECO:0007669"/>
    <property type="project" value="InterPro"/>
</dbReference>
<evidence type="ECO:0000313" key="10">
    <source>
        <dbReference type="Proteomes" id="UP000290909"/>
    </source>
</evidence>
<dbReference type="Pfam" id="PF00266">
    <property type="entry name" value="Aminotran_5"/>
    <property type="match status" value="1"/>
</dbReference>
<dbReference type="SUPFAM" id="SSF53383">
    <property type="entry name" value="PLP-dependent transferases"/>
    <property type="match status" value="1"/>
</dbReference>
<evidence type="ECO:0000256" key="4">
    <source>
        <dbReference type="ARBA" id="ARBA00022679"/>
    </source>
</evidence>
<dbReference type="GO" id="GO:0031071">
    <property type="term" value="F:cysteine desulfurase activity"/>
    <property type="evidence" value="ECO:0007669"/>
    <property type="project" value="UniProtKB-EC"/>
</dbReference>
<feature type="domain" description="Aminotransferase class V" evidence="8">
    <location>
        <begin position="21"/>
        <end position="386"/>
    </location>
</feature>
<dbReference type="KEGG" id="ahk:NCTC10172_01233"/>
<evidence type="ECO:0000256" key="2">
    <source>
        <dbReference type="ARBA" id="ARBA00010447"/>
    </source>
</evidence>
<dbReference type="EMBL" id="LR215050">
    <property type="protein sequence ID" value="VEU83176.1"/>
    <property type="molecule type" value="Genomic_DNA"/>
</dbReference>